<dbReference type="PANTHER" id="PTHR45955">
    <property type="entry name" value="PHOSPHOACETYLGLUCOSAMINE MUTASE"/>
    <property type="match status" value="1"/>
</dbReference>
<keyword evidence="4" id="KW-0460">Magnesium</keyword>
<dbReference type="Pfam" id="PF21405">
    <property type="entry name" value="AMG1_II"/>
    <property type="match status" value="1"/>
</dbReference>
<evidence type="ECO:0000259" key="8">
    <source>
        <dbReference type="Pfam" id="PF21404"/>
    </source>
</evidence>
<dbReference type="Gene3D" id="3.30.310.50">
    <property type="entry name" value="Alpha-D-phosphohexomutase, C-terminal domain"/>
    <property type="match status" value="1"/>
</dbReference>
<dbReference type="AlphaFoldDB" id="A0A915E978"/>
<comment type="similarity">
    <text evidence="2">Belongs to the phosphohexose mutase family.</text>
</comment>
<evidence type="ECO:0000256" key="2">
    <source>
        <dbReference type="ARBA" id="ARBA00010231"/>
    </source>
</evidence>
<dbReference type="GO" id="GO:0004610">
    <property type="term" value="F:phosphoacetylglucosamine mutase activity"/>
    <property type="evidence" value="ECO:0007669"/>
    <property type="project" value="TreeGrafter"/>
</dbReference>
<feature type="domain" description="Phosphoacetylglucosamine mutase AMG1" evidence="8">
    <location>
        <begin position="363"/>
        <end position="511"/>
    </location>
</feature>
<dbReference type="InterPro" id="IPR005844">
    <property type="entry name" value="A-D-PHexomutase_a/b/a-I"/>
</dbReference>
<keyword evidence="10" id="KW-1185">Reference proteome</keyword>
<dbReference type="InterPro" id="IPR036900">
    <property type="entry name" value="A-D-PHexomutase_C_sf"/>
</dbReference>
<feature type="domain" description="Phosphoacetylglucosamine mutase AMG1" evidence="9">
    <location>
        <begin position="284"/>
        <end position="337"/>
    </location>
</feature>
<dbReference type="PROSITE" id="PS00710">
    <property type="entry name" value="PGM_PMM"/>
    <property type="match status" value="1"/>
</dbReference>
<keyword evidence="3" id="KW-0479">Metal-binding</keyword>
<accession>A0A915E978</accession>
<dbReference type="Pfam" id="PF00408">
    <property type="entry name" value="PGM_PMM_IV"/>
    <property type="match status" value="1"/>
</dbReference>
<dbReference type="InterPro" id="IPR016055">
    <property type="entry name" value="A-D-PHexomutase_a/b/a-I/II/III"/>
</dbReference>
<feature type="domain" description="Alpha-D-phosphohexomutase C-terminal" evidence="6">
    <location>
        <begin position="548"/>
        <end position="603"/>
    </location>
</feature>
<dbReference type="WBParaSite" id="jg3407">
    <property type="protein sequence ID" value="jg3407"/>
    <property type="gene ID" value="jg3407"/>
</dbReference>
<sequence length="606" mass="67999">MCLVKDLIESVVSLEKKKIKKNKQEMAKFCYGTSGYRDTGEKLSLVVTRTAYFAALRARSMHKSIGLMITASHNPPEDNGVKVIDWTGSMLPVECEPELDQLVNVEDFGQFVHLSCGLLPENNLVLDRRDEDVQVIIGTDTRASSPMLLLSAIKGCDLAKCSYQVFENHTTPQLHFIVRACNDNSFADPGAYVTRFRDAVENFLKLVPLAAAERRRYSPTVYVDCANGVGGLWLNQYLPEMSTVLTAQLSSPNNQAFHSPTNSWPGSKKSIGWMDAEYEGDGLNARVMNDATNVSALLNCKSGADYVKIERKVPRGFEKLPMGSRCASLDGDADRLVYFYVDEHSNDGDEQYKPENGMLKLMDGDHIAALFTRFVVDQFNDLRKVLDKTGRELPLKVGVVQTAYSNGNSRRYFMDKLKIEPVVVKTGVKHLDPAARKFDVGVYFEANGHGTICFSQNFHEFIDSFVNSETGEEIPRPVQLLRQLAGVINEVVGDGIADLLAVECILRYYNWSIQDWELETYKSLPSCSRKVQVKDRERYKTKQDVETELVEPSGLQSKIDAIVKKYKRARAFVRPSGTESIVRIYAEAVVEEHANKLAEELAKLIH</sequence>
<dbReference type="Pfam" id="PF02878">
    <property type="entry name" value="PGM_PMM_I"/>
    <property type="match status" value="2"/>
</dbReference>
<evidence type="ECO:0000259" key="9">
    <source>
        <dbReference type="Pfam" id="PF21405"/>
    </source>
</evidence>
<name>A0A915E978_9BILA</name>
<keyword evidence="5" id="KW-0413">Isomerase</keyword>
<organism evidence="10 11">
    <name type="scientific">Ditylenchus dipsaci</name>
    <dbReference type="NCBI Taxonomy" id="166011"/>
    <lineage>
        <taxon>Eukaryota</taxon>
        <taxon>Metazoa</taxon>
        <taxon>Ecdysozoa</taxon>
        <taxon>Nematoda</taxon>
        <taxon>Chromadorea</taxon>
        <taxon>Rhabditida</taxon>
        <taxon>Tylenchina</taxon>
        <taxon>Tylenchomorpha</taxon>
        <taxon>Sphaerularioidea</taxon>
        <taxon>Anguinidae</taxon>
        <taxon>Anguininae</taxon>
        <taxon>Ditylenchus</taxon>
    </lineage>
</organism>
<dbReference type="Proteomes" id="UP000887574">
    <property type="component" value="Unplaced"/>
</dbReference>
<evidence type="ECO:0000256" key="1">
    <source>
        <dbReference type="ARBA" id="ARBA00001946"/>
    </source>
</evidence>
<dbReference type="SUPFAM" id="SSF53738">
    <property type="entry name" value="Phosphoglucomutase, first 3 domains"/>
    <property type="match status" value="2"/>
</dbReference>
<dbReference type="InterPro" id="IPR049023">
    <property type="entry name" value="AMG1_II"/>
</dbReference>
<evidence type="ECO:0000259" key="6">
    <source>
        <dbReference type="Pfam" id="PF00408"/>
    </source>
</evidence>
<feature type="domain" description="Alpha-D-phosphohexomutase alpha/beta/alpha" evidence="7">
    <location>
        <begin position="130"/>
        <end position="194"/>
    </location>
</feature>
<comment type="cofactor">
    <cofactor evidence="1">
        <name>Mg(2+)</name>
        <dbReference type="ChEBI" id="CHEBI:18420"/>
    </cofactor>
</comment>
<evidence type="ECO:0000256" key="5">
    <source>
        <dbReference type="ARBA" id="ARBA00023235"/>
    </source>
</evidence>
<dbReference type="Pfam" id="PF21404">
    <property type="entry name" value="AMG1_III"/>
    <property type="match status" value="1"/>
</dbReference>
<dbReference type="SUPFAM" id="SSF55957">
    <property type="entry name" value="Phosphoglucomutase, C-terminal domain"/>
    <property type="match status" value="1"/>
</dbReference>
<dbReference type="Gene3D" id="3.40.120.10">
    <property type="entry name" value="Alpha-D-Glucose-1,6-Bisphosphate, subunit A, domain 3"/>
    <property type="match status" value="1"/>
</dbReference>
<evidence type="ECO:0000313" key="11">
    <source>
        <dbReference type="WBParaSite" id="jg3407"/>
    </source>
</evidence>
<evidence type="ECO:0000259" key="7">
    <source>
        <dbReference type="Pfam" id="PF02878"/>
    </source>
</evidence>
<dbReference type="InterPro" id="IPR016066">
    <property type="entry name" value="A-D-PHexomutase_CS"/>
</dbReference>
<dbReference type="GO" id="GO:0006048">
    <property type="term" value="P:UDP-N-acetylglucosamine biosynthetic process"/>
    <property type="evidence" value="ECO:0007669"/>
    <property type="project" value="TreeGrafter"/>
</dbReference>
<protein>
    <submittedName>
        <fullName evidence="11">Phosphoacetylglucosamine mutase</fullName>
    </submittedName>
</protein>
<dbReference type="GO" id="GO:0000287">
    <property type="term" value="F:magnesium ion binding"/>
    <property type="evidence" value="ECO:0007669"/>
    <property type="project" value="InterPro"/>
</dbReference>
<dbReference type="GO" id="GO:0005975">
    <property type="term" value="P:carbohydrate metabolic process"/>
    <property type="evidence" value="ECO:0007669"/>
    <property type="project" value="InterPro"/>
</dbReference>
<dbReference type="FunFam" id="3.30.310.50:FF:000003">
    <property type="entry name" value="Phosphoacetylglucosamine mutase"/>
    <property type="match status" value="1"/>
</dbReference>
<reference evidence="11" key="1">
    <citation type="submission" date="2022-11" db="UniProtKB">
        <authorList>
            <consortium name="WormBaseParasite"/>
        </authorList>
    </citation>
    <scope>IDENTIFICATION</scope>
</reference>
<dbReference type="InterPro" id="IPR005843">
    <property type="entry name" value="A-D-PHexomutase_C"/>
</dbReference>
<evidence type="ECO:0000256" key="3">
    <source>
        <dbReference type="ARBA" id="ARBA00022723"/>
    </source>
</evidence>
<feature type="domain" description="Alpha-D-phosphohexomutase alpha/beta/alpha" evidence="7">
    <location>
        <begin position="57"/>
        <end position="108"/>
    </location>
</feature>
<dbReference type="PANTHER" id="PTHR45955:SF1">
    <property type="entry name" value="PHOSPHOACETYLGLUCOSAMINE MUTASE"/>
    <property type="match status" value="1"/>
</dbReference>
<evidence type="ECO:0000313" key="10">
    <source>
        <dbReference type="Proteomes" id="UP000887574"/>
    </source>
</evidence>
<proteinExistence type="inferred from homology"/>
<evidence type="ECO:0000256" key="4">
    <source>
        <dbReference type="ARBA" id="ARBA00022842"/>
    </source>
</evidence>
<dbReference type="InterPro" id="IPR049022">
    <property type="entry name" value="AMG1_III"/>
</dbReference>